<dbReference type="PANTHER" id="PTHR12577:SF6">
    <property type="entry name" value="DACHSHUND, ISOFORM B"/>
    <property type="match status" value="1"/>
</dbReference>
<feature type="region of interest" description="Disordered" evidence="5">
    <location>
        <begin position="549"/>
        <end position="580"/>
    </location>
</feature>
<feature type="compositionally biased region" description="Pro residues" evidence="5">
    <location>
        <begin position="23"/>
        <end position="36"/>
    </location>
</feature>
<reference evidence="7" key="1">
    <citation type="submission" date="2014-11" db="EMBL/GenBank/DDBJ databases">
        <authorList>
            <person name="Eriksson J."/>
        </authorList>
    </citation>
    <scope>NUCLEOTIDE SEQUENCE</scope>
    <source>
        <strain evidence="7">Ek4</strain>
    </source>
</reference>
<dbReference type="EMBL" id="LN650632">
    <property type="protein sequence ID" value="CEI71548.1"/>
    <property type="molecule type" value="mRNA"/>
</dbReference>
<dbReference type="PANTHER" id="PTHR12577">
    <property type="entry name" value="DACHSHUND"/>
    <property type="match status" value="1"/>
</dbReference>
<dbReference type="FunFam" id="3.10.260.20:FF:000001">
    <property type="entry name" value="Dachshund homolog 1"/>
    <property type="match status" value="1"/>
</dbReference>
<dbReference type="GO" id="GO:0005634">
    <property type="term" value="C:nucleus"/>
    <property type="evidence" value="ECO:0007669"/>
    <property type="project" value="UniProtKB-SubCell"/>
</dbReference>
<dbReference type="AlphaFoldDB" id="A0A0F7TF54"/>
<comment type="similarity">
    <text evidence="3">Belongs to the DACH/dachshund family.</text>
</comment>
<feature type="compositionally biased region" description="Acidic residues" evidence="5">
    <location>
        <begin position="372"/>
        <end position="388"/>
    </location>
</feature>
<proteinExistence type="evidence at transcript level"/>
<evidence type="ECO:0000256" key="1">
    <source>
        <dbReference type="ARBA" id="ARBA00004123"/>
    </source>
</evidence>
<feature type="coiled-coil region" evidence="4">
    <location>
        <begin position="437"/>
        <end position="506"/>
    </location>
</feature>
<organism evidence="7">
    <name type="scientific">Euperipatoides kanangrensis</name>
    <dbReference type="NCBI Taxonomy" id="488523"/>
    <lineage>
        <taxon>Eukaryota</taxon>
        <taxon>Metazoa</taxon>
        <taxon>Ecdysozoa</taxon>
        <taxon>Onychophora</taxon>
        <taxon>Udeonychophora</taxon>
        <taxon>Euonychophora</taxon>
        <taxon>Peripatopsidae</taxon>
        <taxon>Euperipatoides</taxon>
    </lineage>
</organism>
<feature type="compositionally biased region" description="Basic and acidic residues" evidence="5">
    <location>
        <begin position="362"/>
        <end position="371"/>
    </location>
</feature>
<feature type="compositionally biased region" description="Basic and acidic residues" evidence="5">
    <location>
        <begin position="311"/>
        <end position="336"/>
    </location>
</feature>
<reference evidence="7" key="2">
    <citation type="submission" date="2015-05" db="EMBL/GenBank/DDBJ databases">
        <title>Not all spider eyes have evolved equally: expression of retinal determination genes in the primary and secondary eyes of Cupiennius salei Keyserling (1877).</title>
        <authorList>
            <person name="Samadi L."/>
            <person name="Schmid A."/>
            <person name="Eriksson B.J."/>
        </authorList>
    </citation>
    <scope>NUCLEOTIDE SEQUENCE</scope>
    <source>
        <strain evidence="7">Ek4</strain>
    </source>
</reference>
<dbReference type="GO" id="GO:0000981">
    <property type="term" value="F:DNA-binding transcription factor activity, RNA polymerase II-specific"/>
    <property type="evidence" value="ECO:0007669"/>
    <property type="project" value="TreeGrafter"/>
</dbReference>
<gene>
    <name evidence="7" type="primary">dachshund</name>
</gene>
<evidence type="ECO:0000256" key="2">
    <source>
        <dbReference type="ARBA" id="ARBA00023242"/>
    </source>
</evidence>
<dbReference type="CDD" id="cd21081">
    <property type="entry name" value="DHD_Dac"/>
    <property type="match status" value="1"/>
</dbReference>
<protein>
    <submittedName>
        <fullName evidence="7">Ek dachshund like protein</fullName>
    </submittedName>
</protein>
<evidence type="ECO:0000313" key="7">
    <source>
        <dbReference type="EMBL" id="CEI71548.1"/>
    </source>
</evidence>
<dbReference type="SUPFAM" id="SSF46955">
    <property type="entry name" value="Putative DNA-binding domain"/>
    <property type="match status" value="1"/>
</dbReference>
<accession>A0A0F7TF54</accession>
<evidence type="ECO:0000256" key="5">
    <source>
        <dbReference type="SAM" id="MobiDB-lite"/>
    </source>
</evidence>
<feature type="region of interest" description="Disordered" evidence="5">
    <location>
        <begin position="298"/>
        <end position="336"/>
    </location>
</feature>
<feature type="domain" description="SKI/SNO/DAC" evidence="6">
    <location>
        <begin position="97"/>
        <end position="196"/>
    </location>
</feature>
<dbReference type="InterPro" id="IPR037000">
    <property type="entry name" value="Ski_DNA-bd_sf"/>
</dbReference>
<dbReference type="InterPro" id="IPR003380">
    <property type="entry name" value="SKI/SNO/DAC"/>
</dbReference>
<comment type="subcellular location">
    <subcellularLocation>
        <location evidence="1">Nucleus</location>
    </subcellularLocation>
</comment>
<evidence type="ECO:0000256" key="4">
    <source>
        <dbReference type="SAM" id="Coils"/>
    </source>
</evidence>
<dbReference type="InterPro" id="IPR052417">
    <property type="entry name" value="Dachshund_domain"/>
</dbReference>
<dbReference type="Pfam" id="PF02437">
    <property type="entry name" value="Ski_Sno_DHD"/>
    <property type="match status" value="1"/>
</dbReference>
<dbReference type="GO" id="GO:0005667">
    <property type="term" value="C:transcription regulator complex"/>
    <property type="evidence" value="ECO:0007669"/>
    <property type="project" value="TreeGrafter"/>
</dbReference>
<dbReference type="GO" id="GO:0000978">
    <property type="term" value="F:RNA polymerase II cis-regulatory region sequence-specific DNA binding"/>
    <property type="evidence" value="ECO:0007669"/>
    <property type="project" value="TreeGrafter"/>
</dbReference>
<feature type="region of interest" description="Disordered" evidence="5">
    <location>
        <begin position="1"/>
        <end position="36"/>
    </location>
</feature>
<feature type="compositionally biased region" description="Polar residues" evidence="5">
    <location>
        <begin position="1"/>
        <end position="21"/>
    </location>
</feature>
<feature type="region of interest" description="Disordered" evidence="5">
    <location>
        <begin position="361"/>
        <end position="408"/>
    </location>
</feature>
<keyword evidence="2" id="KW-0539">Nucleus</keyword>
<keyword evidence="4" id="KW-0175">Coiled coil</keyword>
<name>A0A0F7TF54_9BILA</name>
<evidence type="ECO:0000256" key="3">
    <source>
        <dbReference type="ARBA" id="ARBA00038192"/>
    </source>
</evidence>
<evidence type="ECO:0000259" key="6">
    <source>
        <dbReference type="Pfam" id="PF02437"/>
    </source>
</evidence>
<feature type="compositionally biased region" description="Basic and acidic residues" evidence="5">
    <location>
        <begin position="560"/>
        <end position="574"/>
    </location>
</feature>
<dbReference type="InterPro" id="IPR009061">
    <property type="entry name" value="DNA-bd_dom_put_sf"/>
</dbReference>
<dbReference type="Gene3D" id="3.10.260.20">
    <property type="entry name" value="Ski"/>
    <property type="match status" value="1"/>
</dbReference>
<sequence length="580" mass="65362">MCEYGLTTNRNMDTSTPNNVEPATPPAPRPLTPPPTINNVINNINSINNINNNNNNLISVNNNNTPSPPPNPEPLKLDCERDHSPSVYGSPAYHVPNDPANHECKLIDYRGAKVASFTVNGEILICLPQAFDLFLKHLVGGLHTVYTKLKRLDISPIVCNVEQVRILRGLGAIQPGVNRCKLLSCKDFDTLYKDCTTASSRPGRPPKRAMMPGMNASHETLLKLKKSRLVDNGEYPGYENGHVGDRLEKSSLLSNGFAHQPPHLMQFMALNHHPAMMSPNLLMSPNHLTPRTEASVIKERAPSDLSSQRLVKNEKSDGHSTDHDKTSSESDTHKDYDFINGKRNGFSNGFGSALNLSQNCDTRTDDGHNHDDDDDDDTDDDKDPDLSDNPDVTSTGHDDKHSNNQGLSYSSMLNDNAVISSTETLLRNIQGLLRVAADNARQQERQVNYEKAELKMEILRERELRENLEKQLIEEQKARALIQKRLKKEKKAKRRLLEQLEVEQKRRLQFEDTLKQTSSDRIQKINAQEWSSDYLATLRDIKKTLDNCTAPPESLSQEMDMERNARSEAERRLQDVSTKW</sequence>